<reference evidence="1 2" key="1">
    <citation type="submission" date="2014-11" db="EMBL/GenBank/DDBJ databases">
        <title>Genetic blueprint of the zoonotic pathogen Toxocara canis.</title>
        <authorList>
            <person name="Zhu X.-Q."/>
            <person name="Korhonen P.K."/>
            <person name="Cai H."/>
            <person name="Young N.D."/>
            <person name="Nejsum P."/>
            <person name="von Samson-Himmelstjerna G."/>
            <person name="Boag P.R."/>
            <person name="Tan P."/>
            <person name="Li Q."/>
            <person name="Min J."/>
            <person name="Yang Y."/>
            <person name="Wang X."/>
            <person name="Fang X."/>
            <person name="Hall R.S."/>
            <person name="Hofmann A."/>
            <person name="Sternberg P.W."/>
            <person name="Jex A.R."/>
            <person name="Gasser R.B."/>
        </authorList>
    </citation>
    <scope>NUCLEOTIDE SEQUENCE [LARGE SCALE GENOMIC DNA]</scope>
    <source>
        <strain evidence="1">PN_DK_2014</strain>
    </source>
</reference>
<protein>
    <submittedName>
        <fullName evidence="1">Uncharacterized protein</fullName>
    </submittedName>
</protein>
<organism evidence="1 2">
    <name type="scientific">Toxocara canis</name>
    <name type="common">Canine roundworm</name>
    <dbReference type="NCBI Taxonomy" id="6265"/>
    <lineage>
        <taxon>Eukaryota</taxon>
        <taxon>Metazoa</taxon>
        <taxon>Ecdysozoa</taxon>
        <taxon>Nematoda</taxon>
        <taxon>Chromadorea</taxon>
        <taxon>Rhabditida</taxon>
        <taxon>Spirurina</taxon>
        <taxon>Ascaridomorpha</taxon>
        <taxon>Ascaridoidea</taxon>
        <taxon>Toxocaridae</taxon>
        <taxon>Toxocara</taxon>
    </lineage>
</organism>
<dbReference type="PANTHER" id="PTHR31562:SF9">
    <property type="entry name" value="GLYCOSYLTRANSFERASE FAMILY 8 PROTEIN"/>
    <property type="match status" value="1"/>
</dbReference>
<sequence length="273" mass="32279">MFRRHCIVSYVLMKYDWGMLIDADIGVVNPTRLIEEYIDENYDIIFYDRFYNWEIACGSYIARNSEESVNFLRKFAEYENKLPNSFHGRDNGAIHFYLFENATERVPAILRKCHSLWQRSKGFSDLFAAEACIRILLSQNIRLIPRIKIMRKGEAWVRDAFLTRGMWSWKSDFMLHGLKHQSLVTGNLTVWLNNEGDQSSWLQPFTRLDFNSSECATGSQLWYWNTSLIADESIINSILRRRISKADDWFKRGIYDMIELLEKNQNNSTNLLH</sequence>
<dbReference type="Pfam" id="PF03314">
    <property type="entry name" value="DUF273"/>
    <property type="match status" value="1"/>
</dbReference>
<evidence type="ECO:0000313" key="2">
    <source>
        <dbReference type="Proteomes" id="UP000031036"/>
    </source>
</evidence>
<gene>
    <name evidence="1" type="ORF">Tcan_04094</name>
</gene>
<evidence type="ECO:0000313" key="1">
    <source>
        <dbReference type="EMBL" id="KHN89132.1"/>
    </source>
</evidence>
<dbReference type="Proteomes" id="UP000031036">
    <property type="component" value="Unassembled WGS sequence"/>
</dbReference>
<dbReference type="PANTHER" id="PTHR31562">
    <property type="entry name" value="PROTEIN CBG18972"/>
    <property type="match status" value="1"/>
</dbReference>
<dbReference type="Gene3D" id="3.90.550.10">
    <property type="entry name" value="Spore Coat Polysaccharide Biosynthesis Protein SpsA, Chain A"/>
    <property type="match status" value="1"/>
</dbReference>
<dbReference type="EMBL" id="JPKZ01000026">
    <property type="protein sequence ID" value="KHN89132.1"/>
    <property type="molecule type" value="Genomic_DNA"/>
</dbReference>
<comment type="caution">
    <text evidence="1">The sequence shown here is derived from an EMBL/GenBank/DDBJ whole genome shotgun (WGS) entry which is preliminary data.</text>
</comment>
<proteinExistence type="predicted"/>
<name>A0A0B2W6D1_TOXCA</name>
<dbReference type="AlphaFoldDB" id="A0A0B2W6D1"/>
<dbReference type="InterPro" id="IPR029044">
    <property type="entry name" value="Nucleotide-diphossugar_trans"/>
</dbReference>
<keyword evidence="2" id="KW-1185">Reference proteome</keyword>
<dbReference type="OrthoDB" id="407658at2759"/>
<dbReference type="InterPro" id="IPR004988">
    <property type="entry name" value="DUF273"/>
</dbReference>
<accession>A0A0B2W6D1</accession>
<dbReference type="OMA" id="YERIFNH"/>